<sequence length="238" mass="27259">MGADLVPNDSNTGNYWQDRAYFKDTPIVRYIYKYFDVKDKKLAFAASVAEYKGQPNYIFDGTAFFANKQDKVSSKLCYETGKLNGEVAEYNDDGSFASRKLYKNGKPTGVIQDAKSLNQYFIGTWHSDMPTGVDWQQTVLVNIFKDDGTIDSYRNMFYVNDSKKWQTMDGSDSPFETFWLYKPSGDSSGSIEFYDKNGDLVQRSDVKIKDRNNVTFTINYTNPKYGSGEVQSYNLVRQ</sequence>
<dbReference type="AlphaFoldDB" id="A0A3G8WUY2"/>
<proteinExistence type="predicted"/>
<dbReference type="EMBL" id="CP034171">
    <property type="protein sequence ID" value="AZI20191.1"/>
    <property type="molecule type" value="Genomic_DNA"/>
</dbReference>
<accession>A0A3G8WUY2</accession>
<gene>
    <name evidence="1" type="ORF">EIH08_05185</name>
</gene>
<protein>
    <recommendedName>
        <fullName evidence="3">MORN repeat variant</fullName>
    </recommendedName>
</protein>
<name>A0A3G8WUY2_9FLAO</name>
<dbReference type="RefSeq" id="WP_124784408.1">
    <property type="nucleotide sequence ID" value="NZ_CP034171.1"/>
</dbReference>
<dbReference type="SUPFAM" id="SSF82185">
    <property type="entry name" value="Histone H3 K4-specific methyltransferase SET7/9 N-terminal domain"/>
    <property type="match status" value="1"/>
</dbReference>
<dbReference type="Proteomes" id="UP000282297">
    <property type="component" value="Chromosome"/>
</dbReference>
<reference evidence="2" key="1">
    <citation type="submission" date="2018-11" db="EMBL/GenBank/DDBJ databases">
        <title>Proposal to divide the Flavobacteriaceae and reorganize its genera based on Amino Acid Identity values calculated from whole genome sequences.</title>
        <authorList>
            <person name="Nicholson A.C."/>
            <person name="Gulvik C.A."/>
            <person name="Whitney A.M."/>
            <person name="Humrighouse B.W."/>
            <person name="Bell M."/>
            <person name="Holmes B."/>
            <person name="Steigerwalt A.B."/>
            <person name="Villarma A."/>
            <person name="Sheth M."/>
            <person name="Batra D."/>
            <person name="Pryor J."/>
            <person name="Bernardet J.-F."/>
            <person name="Hugo C."/>
            <person name="Kampfer P."/>
            <person name="Newman J.D."/>
            <person name="McQuiston J.R."/>
        </authorList>
    </citation>
    <scope>NUCLEOTIDE SEQUENCE [LARGE SCALE GENOMIC DNA]</scope>
    <source>
        <strain evidence="2">H4753</strain>
    </source>
</reference>
<evidence type="ECO:0008006" key="3">
    <source>
        <dbReference type="Google" id="ProtNLM"/>
    </source>
</evidence>
<evidence type="ECO:0000313" key="1">
    <source>
        <dbReference type="EMBL" id="AZI20191.1"/>
    </source>
</evidence>
<evidence type="ECO:0000313" key="2">
    <source>
        <dbReference type="Proteomes" id="UP000282297"/>
    </source>
</evidence>
<organism evidence="1 2">
    <name type="scientific">Chryseobacterium taklimakanense</name>
    <dbReference type="NCBI Taxonomy" id="536441"/>
    <lineage>
        <taxon>Bacteria</taxon>
        <taxon>Pseudomonadati</taxon>
        <taxon>Bacteroidota</taxon>
        <taxon>Flavobacteriia</taxon>
        <taxon>Flavobacteriales</taxon>
        <taxon>Weeksellaceae</taxon>
        <taxon>Chryseobacterium group</taxon>
        <taxon>Chryseobacterium</taxon>
    </lineage>
</organism>